<proteinExistence type="inferred from homology"/>
<dbReference type="CDD" id="cd07496">
    <property type="entry name" value="Peptidases_S8_13"/>
    <property type="match status" value="1"/>
</dbReference>
<evidence type="ECO:0000256" key="10">
    <source>
        <dbReference type="SAM" id="MobiDB-lite"/>
    </source>
</evidence>
<sequence>MSMRNIRRLVLVSAVASCLVAAAHGTVQAQPEAPSGRAFTENVAAGAEYQQYIVGFKPRSEAGRSASVRARALRAAGERHGVSVEEVRQLAVGGHLVRTDKKLSGDQARGFLRSLAARGEVEYVEPDVRLYSTATPNDTQYNDQWHYWESNAGMRLPKAWDTADGAGVTVAVVDTGRTTHSDLDGNTIGGYDFISDTFVSRDGNGRDSNPQDEGDWSPAENECHQGSPRSNSSWHGTHVAGTIAAVSGNAKGVAGVAPKAKLVHARVLGRCGGSLSDIADAVIWAAGGTVSGVPANPNPAKVINMSLGGGGTCSSTYQNAINSAIGRGSTVVVAAGNSNQNASNSQPANCNNVVTVAALDREGNRSVFRSDGSFASNYGTVVDIAAPGGETWTATDGSNGILSTLNTGTTTPGSETYKYYQGTSMAAPHVAGLVALMLGEKSLSPSAVESTLKQNVRPIPGTCSGGCGAGLVDAEKTIASLGGGGGTPPTGQLLANPGFESGDTGWASTSGVITTDATYPARTGSWKAWLNGYGQSHTDTLSQTATIPATATAATLSFHLRIDSAETGTVVYDSLKVQLLDSTGAVLATLATYSNVNEGTAYVQRSFDLKAHAGKTVTIRFTGTEDSNLQTSFVIDDTSLTTS</sequence>
<evidence type="ECO:0000313" key="13">
    <source>
        <dbReference type="EMBL" id="MBB5803429.1"/>
    </source>
</evidence>
<evidence type="ECO:0000256" key="8">
    <source>
        <dbReference type="ARBA" id="ARBA00023145"/>
    </source>
</evidence>
<evidence type="ECO:0000259" key="12">
    <source>
        <dbReference type="Pfam" id="PF00082"/>
    </source>
</evidence>
<dbReference type="GO" id="GO:0005576">
    <property type="term" value="C:extracellular region"/>
    <property type="evidence" value="ECO:0007669"/>
    <property type="project" value="UniProtKB-SubCell"/>
</dbReference>
<evidence type="ECO:0000256" key="5">
    <source>
        <dbReference type="ARBA" id="ARBA00022729"/>
    </source>
</evidence>
<dbReference type="PANTHER" id="PTHR43806:SF11">
    <property type="entry name" value="CEREVISIN-RELATED"/>
    <property type="match status" value="1"/>
</dbReference>
<dbReference type="EMBL" id="JACHMO010000001">
    <property type="protein sequence ID" value="MBB5803429.1"/>
    <property type="molecule type" value="Genomic_DNA"/>
</dbReference>
<feature type="domain" description="Peptidase S8/S53" evidence="12">
    <location>
        <begin position="165"/>
        <end position="456"/>
    </location>
</feature>
<evidence type="ECO:0000256" key="4">
    <source>
        <dbReference type="ARBA" id="ARBA00022670"/>
    </source>
</evidence>
<feature type="chain" id="PRO_5031373276" evidence="11">
    <location>
        <begin position="30"/>
        <end position="643"/>
    </location>
</feature>
<evidence type="ECO:0000256" key="3">
    <source>
        <dbReference type="ARBA" id="ARBA00022525"/>
    </source>
</evidence>
<dbReference type="Proteomes" id="UP000552097">
    <property type="component" value="Unassembled WGS sequence"/>
</dbReference>
<dbReference type="FunFam" id="3.40.50.200:FF:000022">
    <property type="entry name" value="Extracellular protease"/>
    <property type="match status" value="1"/>
</dbReference>
<evidence type="ECO:0000256" key="1">
    <source>
        <dbReference type="ARBA" id="ARBA00004613"/>
    </source>
</evidence>
<comment type="caution">
    <text evidence="13">The sequence shown here is derived from an EMBL/GenBank/DDBJ whole genome shotgun (WGS) entry which is preliminary data.</text>
</comment>
<dbReference type="AlphaFoldDB" id="A0A7W9M0Y9"/>
<dbReference type="SUPFAM" id="SSF52743">
    <property type="entry name" value="Subtilisin-like"/>
    <property type="match status" value="1"/>
</dbReference>
<reference evidence="13 14" key="1">
    <citation type="submission" date="2020-08" db="EMBL/GenBank/DDBJ databases">
        <title>Sequencing the genomes of 1000 actinobacteria strains.</title>
        <authorList>
            <person name="Klenk H.-P."/>
        </authorList>
    </citation>
    <scope>NUCLEOTIDE SEQUENCE [LARGE SCALE GENOMIC DNA]</scope>
    <source>
        <strain evidence="13 14">DSM 45486</strain>
    </source>
</reference>
<evidence type="ECO:0000313" key="14">
    <source>
        <dbReference type="Proteomes" id="UP000552097"/>
    </source>
</evidence>
<dbReference type="InterPro" id="IPR050131">
    <property type="entry name" value="Peptidase_S8_subtilisin-like"/>
</dbReference>
<dbReference type="PROSITE" id="PS51892">
    <property type="entry name" value="SUBTILASE"/>
    <property type="match status" value="1"/>
</dbReference>
<dbReference type="PRINTS" id="PR00723">
    <property type="entry name" value="SUBTILISIN"/>
</dbReference>
<feature type="active site" description="Charge relay system" evidence="9">
    <location>
        <position position="424"/>
    </location>
</feature>
<dbReference type="InterPro" id="IPR023828">
    <property type="entry name" value="Peptidase_S8_Ser-AS"/>
</dbReference>
<dbReference type="PANTHER" id="PTHR43806">
    <property type="entry name" value="PEPTIDASE S8"/>
    <property type="match status" value="1"/>
</dbReference>
<organism evidence="13 14">
    <name type="scientific">Saccharothrix ecbatanensis</name>
    <dbReference type="NCBI Taxonomy" id="1105145"/>
    <lineage>
        <taxon>Bacteria</taxon>
        <taxon>Bacillati</taxon>
        <taxon>Actinomycetota</taxon>
        <taxon>Actinomycetes</taxon>
        <taxon>Pseudonocardiales</taxon>
        <taxon>Pseudonocardiaceae</taxon>
        <taxon>Saccharothrix</taxon>
    </lineage>
</organism>
<keyword evidence="3" id="KW-0964">Secreted</keyword>
<evidence type="ECO:0000256" key="6">
    <source>
        <dbReference type="ARBA" id="ARBA00022801"/>
    </source>
</evidence>
<evidence type="ECO:0000256" key="9">
    <source>
        <dbReference type="PROSITE-ProRule" id="PRU01240"/>
    </source>
</evidence>
<dbReference type="Pfam" id="PF00082">
    <property type="entry name" value="Peptidase_S8"/>
    <property type="match status" value="1"/>
</dbReference>
<feature type="signal peptide" evidence="11">
    <location>
        <begin position="1"/>
        <end position="29"/>
    </location>
</feature>
<feature type="region of interest" description="Disordered" evidence="10">
    <location>
        <begin position="199"/>
        <end position="236"/>
    </location>
</feature>
<dbReference type="InterPro" id="IPR034176">
    <property type="entry name" value="Peptidases_S8_13"/>
</dbReference>
<keyword evidence="7 9" id="KW-0720">Serine protease</keyword>
<dbReference type="InterPro" id="IPR022398">
    <property type="entry name" value="Peptidase_S8_His-AS"/>
</dbReference>
<evidence type="ECO:0000256" key="11">
    <source>
        <dbReference type="SAM" id="SignalP"/>
    </source>
</evidence>
<accession>A0A7W9M0Y9</accession>
<dbReference type="PROSITE" id="PS00137">
    <property type="entry name" value="SUBTILASE_HIS"/>
    <property type="match status" value="1"/>
</dbReference>
<dbReference type="GO" id="GO:0004252">
    <property type="term" value="F:serine-type endopeptidase activity"/>
    <property type="evidence" value="ECO:0007669"/>
    <property type="project" value="UniProtKB-UniRule"/>
</dbReference>
<dbReference type="GO" id="GO:0006508">
    <property type="term" value="P:proteolysis"/>
    <property type="evidence" value="ECO:0007669"/>
    <property type="project" value="UniProtKB-KW"/>
</dbReference>
<comment type="subcellular location">
    <subcellularLocation>
        <location evidence="1">Secreted</location>
    </subcellularLocation>
</comment>
<name>A0A7W9M0Y9_9PSEU</name>
<dbReference type="InterPro" id="IPR015500">
    <property type="entry name" value="Peptidase_S8_subtilisin-rel"/>
</dbReference>
<keyword evidence="4 9" id="KW-0645">Protease</keyword>
<keyword evidence="5 11" id="KW-0732">Signal</keyword>
<evidence type="ECO:0000256" key="2">
    <source>
        <dbReference type="ARBA" id="ARBA00011073"/>
    </source>
</evidence>
<dbReference type="Gene3D" id="2.60.120.260">
    <property type="entry name" value="Galactose-binding domain-like"/>
    <property type="match status" value="1"/>
</dbReference>
<dbReference type="InterPro" id="IPR000209">
    <property type="entry name" value="Peptidase_S8/S53_dom"/>
</dbReference>
<dbReference type="InterPro" id="IPR036852">
    <property type="entry name" value="Peptidase_S8/S53_dom_sf"/>
</dbReference>
<feature type="active site" description="Charge relay system" evidence="9">
    <location>
        <position position="235"/>
    </location>
</feature>
<dbReference type="EC" id="3.4.21.-" evidence="13"/>
<protein>
    <submittedName>
        <fullName evidence="13">Serine protease</fullName>
        <ecNumber evidence="13">3.4.21.-</ecNumber>
    </submittedName>
</protein>
<feature type="active site" description="Charge relay system" evidence="9">
    <location>
        <position position="174"/>
    </location>
</feature>
<comment type="similarity">
    <text evidence="2 9">Belongs to the peptidase S8 family.</text>
</comment>
<dbReference type="Gene3D" id="3.40.50.200">
    <property type="entry name" value="Peptidase S8/S53 domain"/>
    <property type="match status" value="1"/>
</dbReference>
<gene>
    <name evidence="13" type="ORF">F4560_003197</name>
</gene>
<keyword evidence="14" id="KW-1185">Reference proteome</keyword>
<keyword evidence="8" id="KW-0865">Zymogen</keyword>
<dbReference type="PROSITE" id="PS00138">
    <property type="entry name" value="SUBTILASE_SER"/>
    <property type="match status" value="1"/>
</dbReference>
<keyword evidence="6 9" id="KW-0378">Hydrolase</keyword>
<evidence type="ECO:0000256" key="7">
    <source>
        <dbReference type="ARBA" id="ARBA00022825"/>
    </source>
</evidence>